<name>A0ABV9S906_9PSEU</name>
<keyword evidence="3" id="KW-1185">Reference proteome</keyword>
<dbReference type="RefSeq" id="WP_378058921.1">
    <property type="nucleotide sequence ID" value="NZ_JBHSIS010000014.1"/>
</dbReference>
<dbReference type="SUPFAM" id="SSF160631">
    <property type="entry name" value="SMI1/KNR4-like"/>
    <property type="match status" value="2"/>
</dbReference>
<dbReference type="EMBL" id="JBHSIS010000014">
    <property type="protein sequence ID" value="MFC4856931.1"/>
    <property type="molecule type" value="Genomic_DNA"/>
</dbReference>
<dbReference type="Gene3D" id="3.40.1580.10">
    <property type="entry name" value="SMI1/KNR4-like"/>
    <property type="match status" value="2"/>
</dbReference>
<dbReference type="InterPro" id="IPR018958">
    <property type="entry name" value="Knr4/Smi1-like_dom"/>
</dbReference>
<dbReference type="Proteomes" id="UP001595859">
    <property type="component" value="Unassembled WGS sequence"/>
</dbReference>
<protein>
    <submittedName>
        <fullName evidence="2">SMI1/KNR4 family protein</fullName>
    </submittedName>
</protein>
<organism evidence="2 3">
    <name type="scientific">Actinophytocola glycyrrhizae</name>
    <dbReference type="NCBI Taxonomy" id="2044873"/>
    <lineage>
        <taxon>Bacteria</taxon>
        <taxon>Bacillati</taxon>
        <taxon>Actinomycetota</taxon>
        <taxon>Actinomycetes</taxon>
        <taxon>Pseudonocardiales</taxon>
        <taxon>Pseudonocardiaceae</taxon>
    </lineage>
</organism>
<sequence>MNSAVDELCALVGLTDFAQPEYQWDEIEHSLGLRLPDDYKELVGKFPPGHFQGFLHVIRPGDVGEASSEYLGYYSHRLDDMRTWRADEPDRFPYPIFPESGGLIPWGVTTQGDLFFWATDLTDPNSWPVVVTDYEFSNWKKVSKGLASFLRDVVTGRFDGQPYGADSASNTPWCRISAPQPAVTRTSFEGFWRNLPDSGQRPVNAMQDIFAILSVSRTMNQSIEWAPIEARLGITLPSDYKSFVNTFGSGTVGDVSIMAPGAQYDSDVLQFIETVQAMFGGDQRRKEIGPPIYPEPQGMIPWGRVKGEGICWWAPVSSDSLSWGIVESSTGMSIKYSPTLSFSSFLLAYMSGRERLFATGELIRGPISFVPAVD</sequence>
<reference evidence="3" key="1">
    <citation type="journal article" date="2019" name="Int. J. Syst. Evol. Microbiol.">
        <title>The Global Catalogue of Microorganisms (GCM) 10K type strain sequencing project: providing services to taxonomists for standard genome sequencing and annotation.</title>
        <authorList>
            <consortium name="The Broad Institute Genomics Platform"/>
            <consortium name="The Broad Institute Genome Sequencing Center for Infectious Disease"/>
            <person name="Wu L."/>
            <person name="Ma J."/>
        </authorList>
    </citation>
    <scope>NUCLEOTIDE SEQUENCE [LARGE SCALE GENOMIC DNA]</scope>
    <source>
        <strain evidence="3">ZS-22-S1</strain>
    </source>
</reference>
<feature type="domain" description="Knr4/Smi1-like" evidence="1">
    <location>
        <begin position="220"/>
        <end position="348"/>
    </location>
</feature>
<dbReference type="Pfam" id="PF14568">
    <property type="entry name" value="SUKH_6"/>
    <property type="match status" value="2"/>
</dbReference>
<dbReference type="SMART" id="SM00860">
    <property type="entry name" value="SMI1_KNR4"/>
    <property type="match status" value="2"/>
</dbReference>
<evidence type="ECO:0000313" key="3">
    <source>
        <dbReference type="Proteomes" id="UP001595859"/>
    </source>
</evidence>
<feature type="domain" description="Knr4/Smi1-like" evidence="1">
    <location>
        <begin position="13"/>
        <end position="152"/>
    </location>
</feature>
<proteinExistence type="predicted"/>
<dbReference type="InterPro" id="IPR037883">
    <property type="entry name" value="Knr4/Smi1-like_sf"/>
</dbReference>
<gene>
    <name evidence="2" type="ORF">ACFPCV_25825</name>
</gene>
<evidence type="ECO:0000313" key="2">
    <source>
        <dbReference type="EMBL" id="MFC4856931.1"/>
    </source>
</evidence>
<evidence type="ECO:0000259" key="1">
    <source>
        <dbReference type="SMART" id="SM00860"/>
    </source>
</evidence>
<accession>A0ABV9S906</accession>
<comment type="caution">
    <text evidence="2">The sequence shown here is derived from an EMBL/GenBank/DDBJ whole genome shotgun (WGS) entry which is preliminary data.</text>
</comment>